<comment type="caution">
    <text evidence="2">The sequence shown here is derived from an EMBL/GenBank/DDBJ whole genome shotgun (WGS) entry which is preliminary data.</text>
</comment>
<dbReference type="AlphaFoldDB" id="A0A3N2R9Z6"/>
<feature type="region of interest" description="Disordered" evidence="1">
    <location>
        <begin position="1"/>
        <end position="43"/>
    </location>
</feature>
<protein>
    <submittedName>
        <fullName evidence="2">DUF4169 family protein</fullName>
    </submittedName>
</protein>
<accession>A0A3N2R9Z6</accession>
<gene>
    <name evidence="2" type="ORF">EAT49_02620</name>
</gene>
<dbReference type="RefSeq" id="WP_123640707.1">
    <property type="nucleotide sequence ID" value="NZ_ML119081.1"/>
</dbReference>
<dbReference type="Proteomes" id="UP000268016">
    <property type="component" value="Unassembled WGS sequence"/>
</dbReference>
<sequence length="64" mass="7284">MSEIVNLRQARKARDRAERKARADENAARHGRTKAERLREAAEADRLRRGLDAHRFEDEGGDGA</sequence>
<evidence type="ECO:0000313" key="3">
    <source>
        <dbReference type="Proteomes" id="UP000268016"/>
    </source>
</evidence>
<evidence type="ECO:0000256" key="1">
    <source>
        <dbReference type="SAM" id="MobiDB-lite"/>
    </source>
</evidence>
<evidence type="ECO:0000313" key="2">
    <source>
        <dbReference type="EMBL" id="ROU04302.1"/>
    </source>
</evidence>
<feature type="compositionally biased region" description="Basic and acidic residues" evidence="1">
    <location>
        <begin position="15"/>
        <end position="43"/>
    </location>
</feature>
<dbReference type="InterPro" id="IPR025227">
    <property type="entry name" value="DUF4169"/>
</dbReference>
<dbReference type="EMBL" id="RDRB01000001">
    <property type="protein sequence ID" value="ROU04302.1"/>
    <property type="molecule type" value="Genomic_DNA"/>
</dbReference>
<reference evidence="2 3" key="1">
    <citation type="submission" date="2018-10" db="EMBL/GenBank/DDBJ databases">
        <title>Histidinibacterium lentulum gen. nov., sp. nov., a marine bacterium from the culture broth of Picochlorum sp. 122.</title>
        <authorList>
            <person name="Wang G."/>
        </authorList>
    </citation>
    <scope>NUCLEOTIDE SEQUENCE [LARGE SCALE GENOMIC DNA]</scope>
    <source>
        <strain evidence="2 3">B17</strain>
    </source>
</reference>
<name>A0A3N2R9Z6_9RHOB</name>
<proteinExistence type="predicted"/>
<dbReference type="Pfam" id="PF13770">
    <property type="entry name" value="DUF4169"/>
    <property type="match status" value="1"/>
</dbReference>
<keyword evidence="3" id="KW-1185">Reference proteome</keyword>
<organism evidence="2 3">
    <name type="scientific">Histidinibacterium lentulum</name>
    <dbReference type="NCBI Taxonomy" id="2480588"/>
    <lineage>
        <taxon>Bacteria</taxon>
        <taxon>Pseudomonadati</taxon>
        <taxon>Pseudomonadota</taxon>
        <taxon>Alphaproteobacteria</taxon>
        <taxon>Rhodobacterales</taxon>
        <taxon>Paracoccaceae</taxon>
        <taxon>Histidinibacterium</taxon>
    </lineage>
</organism>